<name>A0A562UM12_9SPHN</name>
<comment type="caution">
    <text evidence="4">The sequence shown here is derived from an EMBL/GenBank/DDBJ whole genome shotgun (WGS) entry which is preliminary data.</text>
</comment>
<dbReference type="RefSeq" id="WP_144573723.1">
    <property type="nucleotide sequence ID" value="NZ_CP015963.1"/>
</dbReference>
<dbReference type="SUPFAM" id="SSF51126">
    <property type="entry name" value="Pectin lyase-like"/>
    <property type="match status" value="1"/>
</dbReference>
<accession>A0A562UM12</accession>
<dbReference type="InterPro" id="IPR006626">
    <property type="entry name" value="PbH1"/>
</dbReference>
<dbReference type="GO" id="GO:0016829">
    <property type="term" value="F:lyase activity"/>
    <property type="evidence" value="ECO:0007669"/>
    <property type="project" value="UniProtKB-KW"/>
</dbReference>
<feature type="signal peptide" evidence="2">
    <location>
        <begin position="1"/>
        <end position="23"/>
    </location>
</feature>
<protein>
    <submittedName>
        <fullName evidence="4">Parallel beta helix pectate lyase-like protein</fullName>
    </submittedName>
</protein>
<feature type="region of interest" description="Disordered" evidence="1">
    <location>
        <begin position="26"/>
        <end position="60"/>
    </location>
</feature>
<feature type="compositionally biased region" description="Low complexity" evidence="1">
    <location>
        <begin position="51"/>
        <end position="60"/>
    </location>
</feature>
<evidence type="ECO:0000256" key="2">
    <source>
        <dbReference type="SAM" id="SignalP"/>
    </source>
</evidence>
<dbReference type="Pfam" id="PF13229">
    <property type="entry name" value="Beta_helix"/>
    <property type="match status" value="1"/>
</dbReference>
<feature type="region of interest" description="Disordered" evidence="1">
    <location>
        <begin position="179"/>
        <end position="209"/>
    </location>
</feature>
<evidence type="ECO:0000256" key="1">
    <source>
        <dbReference type="SAM" id="MobiDB-lite"/>
    </source>
</evidence>
<dbReference type="EMBL" id="VLLK01000002">
    <property type="protein sequence ID" value="TWJ06654.1"/>
    <property type="molecule type" value="Genomic_DNA"/>
</dbReference>
<proteinExistence type="predicted"/>
<keyword evidence="5" id="KW-1185">Reference proteome</keyword>
<feature type="chain" id="PRO_5022228506" evidence="2">
    <location>
        <begin position="24"/>
        <end position="479"/>
    </location>
</feature>
<evidence type="ECO:0000313" key="4">
    <source>
        <dbReference type="EMBL" id="TWJ06654.1"/>
    </source>
</evidence>
<keyword evidence="4" id="KW-0456">Lyase</keyword>
<dbReference type="InterPro" id="IPR012334">
    <property type="entry name" value="Pectin_lyas_fold"/>
</dbReference>
<dbReference type="Proteomes" id="UP000320547">
    <property type="component" value="Unassembled WGS sequence"/>
</dbReference>
<dbReference type="OrthoDB" id="6334921at2"/>
<keyword evidence="2" id="KW-0732">Signal</keyword>
<reference evidence="4 5" key="1">
    <citation type="submission" date="2019-07" db="EMBL/GenBank/DDBJ databases">
        <title>Genomic Encyclopedia of Archaeal and Bacterial Type Strains, Phase II (KMG-II): from individual species to whole genera.</title>
        <authorList>
            <person name="Goeker M."/>
        </authorList>
    </citation>
    <scope>NUCLEOTIDE SEQUENCE [LARGE SCALE GENOMIC DNA]</scope>
    <source>
        <strain evidence="4 5">ATCC BAA-2084</strain>
    </source>
</reference>
<gene>
    <name evidence="4" type="ORF">JN10_2190</name>
</gene>
<dbReference type="STRING" id="476157.GCA_001663155_00865"/>
<dbReference type="InterPro" id="IPR011050">
    <property type="entry name" value="Pectin_lyase_fold/virulence"/>
</dbReference>
<sequence>MNNSSFVNARFALLLTVCLPLSACGGGGSSAPPPSAGGGTPTPSPTPTPTPTNTFPATGGECDGTAGWQAIADDGMDDTAAIMTSLQQAANKGDTLTIPAGTYNIDDPDGVSVVIQNQDFAIVATGAIFVAGPNVNSDLIDFDATSNSFSGNCGGSGLVNIAWTGGELDISRAHLSGTVPQGTSVGGTTTGNPVAGTTDGLSIRGATGGTSPRQKVDAVTITGLTIVGAPITEANRTAYLTNADTAPAVDSENDTWRNAGGDSGVFVMGARSALIEDSSFFGIRDASIYMSAAPYDASLGGNYVVRGNRFYGGFDGISSKRGAHNITMENNVFVNVVRATSLESLSQPLRDTNNQTAERIVEPVVISNNVFNGVQRAIQVESASNVTVSGNLIRNLGARVAQQNDPVRYSRYEGIVLEGVTNASIADNQIIGVDGARSTASTTVGITVGTHSGIVGPILSANVDVAASNVLTNLDNNVE</sequence>
<dbReference type="InterPro" id="IPR039448">
    <property type="entry name" value="Beta_helix"/>
</dbReference>
<feature type="domain" description="Right handed beta helix" evidence="3">
    <location>
        <begin position="249"/>
        <end position="336"/>
    </location>
</feature>
<evidence type="ECO:0000313" key="5">
    <source>
        <dbReference type="Proteomes" id="UP000320547"/>
    </source>
</evidence>
<dbReference type="AlphaFoldDB" id="A0A562UM12"/>
<evidence type="ECO:0000259" key="3">
    <source>
        <dbReference type="Pfam" id="PF13229"/>
    </source>
</evidence>
<dbReference type="SMART" id="SM00710">
    <property type="entry name" value="PbH1"/>
    <property type="match status" value="7"/>
</dbReference>
<dbReference type="Gene3D" id="2.160.20.10">
    <property type="entry name" value="Single-stranded right-handed beta-helix, Pectin lyase-like"/>
    <property type="match status" value="1"/>
</dbReference>
<organism evidence="4 5">
    <name type="scientific">Altererythrobacter ishigakiensis</name>
    <dbReference type="NCBI Taxonomy" id="476157"/>
    <lineage>
        <taxon>Bacteria</taxon>
        <taxon>Pseudomonadati</taxon>
        <taxon>Pseudomonadota</taxon>
        <taxon>Alphaproteobacteria</taxon>
        <taxon>Sphingomonadales</taxon>
        <taxon>Erythrobacteraceae</taxon>
        <taxon>Altererythrobacter</taxon>
    </lineage>
</organism>